<organism evidence="1 2">
    <name type="scientific">Niabella ginsengisoli</name>
    <dbReference type="NCBI Taxonomy" id="522298"/>
    <lineage>
        <taxon>Bacteria</taxon>
        <taxon>Pseudomonadati</taxon>
        <taxon>Bacteroidota</taxon>
        <taxon>Chitinophagia</taxon>
        <taxon>Chitinophagales</taxon>
        <taxon>Chitinophagaceae</taxon>
        <taxon>Niabella</taxon>
    </lineage>
</organism>
<dbReference type="InterPro" id="IPR036737">
    <property type="entry name" value="OmpA-like_sf"/>
</dbReference>
<name>A0ABS9SQ20_9BACT</name>
<evidence type="ECO:0000313" key="1">
    <source>
        <dbReference type="EMBL" id="MCH5600475.1"/>
    </source>
</evidence>
<dbReference type="Proteomes" id="UP001202248">
    <property type="component" value="Unassembled WGS sequence"/>
</dbReference>
<gene>
    <name evidence="1" type="ORF">MKP09_22430</name>
</gene>
<dbReference type="EMBL" id="JAKWBL010000004">
    <property type="protein sequence ID" value="MCH5600475.1"/>
    <property type="molecule type" value="Genomic_DNA"/>
</dbReference>
<comment type="caution">
    <text evidence="1">The sequence shown here is derived from an EMBL/GenBank/DDBJ whole genome shotgun (WGS) entry which is preliminary data.</text>
</comment>
<accession>A0ABS9SQ20</accession>
<keyword evidence="2" id="KW-1185">Reference proteome</keyword>
<reference evidence="1 2" key="1">
    <citation type="submission" date="2022-02" db="EMBL/GenBank/DDBJ databases">
        <authorList>
            <person name="Min J."/>
        </authorList>
    </citation>
    <scope>NUCLEOTIDE SEQUENCE [LARGE SCALE GENOMIC DNA]</scope>
    <source>
        <strain evidence="1 2">GR10-1</strain>
    </source>
</reference>
<evidence type="ECO:0000313" key="2">
    <source>
        <dbReference type="Proteomes" id="UP001202248"/>
    </source>
</evidence>
<protein>
    <submittedName>
        <fullName evidence="1">Uncharacterized protein</fullName>
    </submittedName>
</protein>
<dbReference type="RefSeq" id="WP_240832674.1">
    <property type="nucleotide sequence ID" value="NZ_JAKWBL010000004.1"/>
</dbReference>
<dbReference type="Gene3D" id="3.30.1330.60">
    <property type="entry name" value="OmpA-like domain"/>
    <property type="match status" value="1"/>
</dbReference>
<sequence>MGLYISQLDSFNQNRIKRDRIYELLNEAVKVKAFEKYGLGAFFDPGVYKIAPSGFNLLSRSFLPAIDSMAALSNRYTDVKRSIHLVIVGYADALPFSTETALYKELKNYLNVDDPSKEQLNLALSDLRAAELLKNLKMIMRDNASKFTSFNQLAVGSTSYGRGEALPFKNVTNYTDNDERRRVVVFYWAILPELDKP</sequence>
<proteinExistence type="predicted"/>